<organism evidence="14 15">
    <name type="scientific">Vibrio marinisediminis</name>
    <dbReference type="NCBI Taxonomy" id="2758441"/>
    <lineage>
        <taxon>Bacteria</taxon>
        <taxon>Pseudomonadati</taxon>
        <taxon>Pseudomonadota</taxon>
        <taxon>Gammaproteobacteria</taxon>
        <taxon>Vibrionales</taxon>
        <taxon>Vibrionaceae</taxon>
        <taxon>Vibrio</taxon>
    </lineage>
</organism>
<evidence type="ECO:0000256" key="7">
    <source>
        <dbReference type="NCBIfam" id="TIGR01132"/>
    </source>
</evidence>
<evidence type="ECO:0000313" key="14">
    <source>
        <dbReference type="EMBL" id="MBA5763644.1"/>
    </source>
</evidence>
<accession>A0A7W2IUR2</accession>
<evidence type="ECO:0000259" key="13">
    <source>
        <dbReference type="Pfam" id="PF02880"/>
    </source>
</evidence>
<dbReference type="InterPro" id="IPR016066">
    <property type="entry name" value="A-D-PHexomutase_CS"/>
</dbReference>
<dbReference type="GO" id="GO:0005975">
    <property type="term" value="P:carbohydrate metabolic process"/>
    <property type="evidence" value="ECO:0007669"/>
    <property type="project" value="UniProtKB-UniRule"/>
</dbReference>
<evidence type="ECO:0000256" key="4">
    <source>
        <dbReference type="ARBA" id="ARBA00022723"/>
    </source>
</evidence>
<feature type="domain" description="Alpha-D-phosphohexomutase alpha/beta/alpha" evidence="12">
    <location>
        <begin position="210"/>
        <end position="317"/>
    </location>
</feature>
<dbReference type="EMBL" id="JACFYF010000010">
    <property type="protein sequence ID" value="MBA5763644.1"/>
    <property type="molecule type" value="Genomic_DNA"/>
</dbReference>
<dbReference type="PANTHER" id="PTHR45745:SF1">
    <property type="entry name" value="PHOSPHOGLUCOMUTASE 2B-RELATED"/>
    <property type="match status" value="1"/>
</dbReference>
<dbReference type="EC" id="5.4.2.2" evidence="7"/>
<keyword evidence="5 8" id="KW-0460">Magnesium</keyword>
<comment type="similarity">
    <text evidence="2 8">Belongs to the phosphohexose mutase family.</text>
</comment>
<dbReference type="InterPro" id="IPR016055">
    <property type="entry name" value="A-D-PHexomutase_a/b/a-I/II/III"/>
</dbReference>
<name>A0A7W2IUR2_9VIBR</name>
<feature type="domain" description="Alpha-D-phosphohexomutase alpha/beta/alpha" evidence="11">
    <location>
        <begin position="40"/>
        <end position="179"/>
    </location>
</feature>
<evidence type="ECO:0000313" key="15">
    <source>
        <dbReference type="Proteomes" id="UP000571701"/>
    </source>
</evidence>
<dbReference type="InterPro" id="IPR005843">
    <property type="entry name" value="A-D-PHexomutase_C"/>
</dbReference>
<dbReference type="GO" id="GO:0004614">
    <property type="term" value="F:phosphoglucomutase activity"/>
    <property type="evidence" value="ECO:0007669"/>
    <property type="project" value="UniProtKB-UniRule"/>
</dbReference>
<dbReference type="PANTHER" id="PTHR45745">
    <property type="entry name" value="PHOSPHOMANNOMUTASE 45A"/>
    <property type="match status" value="1"/>
</dbReference>
<evidence type="ECO:0000256" key="8">
    <source>
        <dbReference type="RuleBase" id="RU004326"/>
    </source>
</evidence>
<dbReference type="SUPFAM" id="SSF55957">
    <property type="entry name" value="Phosphoglucomutase, C-terminal domain"/>
    <property type="match status" value="1"/>
</dbReference>
<dbReference type="FunFam" id="3.30.310.50:FF:000004">
    <property type="entry name" value="Alpha-D-glucose phosphate-specific phosphoglucomutase"/>
    <property type="match status" value="1"/>
</dbReference>
<feature type="region of interest" description="Disordered" evidence="9">
    <location>
        <begin position="34"/>
        <end position="54"/>
    </location>
</feature>
<dbReference type="Gene3D" id="3.40.120.10">
    <property type="entry name" value="Alpha-D-Glucose-1,6-Bisphosphate, subunit A, domain 3"/>
    <property type="match status" value="3"/>
</dbReference>
<dbReference type="FunFam" id="3.40.120.10:FF:000011">
    <property type="entry name" value="Alpha-D-glucose phosphate-specific phosphoglucomutase"/>
    <property type="match status" value="1"/>
</dbReference>
<evidence type="ECO:0000259" key="10">
    <source>
        <dbReference type="Pfam" id="PF00408"/>
    </source>
</evidence>
<evidence type="ECO:0000256" key="2">
    <source>
        <dbReference type="ARBA" id="ARBA00010231"/>
    </source>
</evidence>
<comment type="caution">
    <text evidence="14">The sequence shown here is derived from an EMBL/GenBank/DDBJ whole genome shotgun (WGS) entry which is preliminary data.</text>
</comment>
<dbReference type="GO" id="GO:0006166">
    <property type="term" value="P:purine ribonucleoside salvage"/>
    <property type="evidence" value="ECO:0007669"/>
    <property type="project" value="TreeGrafter"/>
</dbReference>
<dbReference type="FunFam" id="3.40.120.10:FF:000012">
    <property type="entry name" value="Phosphoglucomutase, alpha-D-glucose phosphate-specific"/>
    <property type="match status" value="1"/>
</dbReference>
<protein>
    <recommendedName>
        <fullName evidence="7">Phosphoglucomutase</fullName>
        <ecNumber evidence="7">5.4.2.2</ecNumber>
    </recommendedName>
</protein>
<dbReference type="InterPro" id="IPR005845">
    <property type="entry name" value="A-D-PHexomutase_a/b/a-II"/>
</dbReference>
<dbReference type="InterPro" id="IPR005852">
    <property type="entry name" value="PGM_a-D-Glc-sp"/>
</dbReference>
<dbReference type="Gene3D" id="3.30.310.50">
    <property type="entry name" value="Alpha-D-phosphohexomutase, C-terminal domain"/>
    <property type="match status" value="1"/>
</dbReference>
<dbReference type="GO" id="GO:0000287">
    <property type="term" value="F:magnesium ion binding"/>
    <property type="evidence" value="ECO:0007669"/>
    <property type="project" value="InterPro"/>
</dbReference>
<dbReference type="RefSeq" id="WP_182109655.1">
    <property type="nucleotide sequence ID" value="NZ_JACFYF010000010.1"/>
</dbReference>
<reference evidence="14 15" key="1">
    <citation type="submission" date="2020-07" db="EMBL/GenBank/DDBJ databases">
        <title>Vibrio marinisediminis sp. nov., isolated from marine sediment.</title>
        <authorList>
            <person name="Ji X."/>
        </authorList>
    </citation>
    <scope>NUCLEOTIDE SEQUENCE [LARGE SCALE GENOMIC DNA]</scope>
    <source>
        <strain evidence="14 15">404</strain>
    </source>
</reference>
<evidence type="ECO:0000259" key="12">
    <source>
        <dbReference type="Pfam" id="PF02879"/>
    </source>
</evidence>
<dbReference type="InterPro" id="IPR005846">
    <property type="entry name" value="A-D-PHexomutase_a/b/a-III"/>
</dbReference>
<evidence type="ECO:0000256" key="9">
    <source>
        <dbReference type="SAM" id="MobiDB-lite"/>
    </source>
</evidence>
<evidence type="ECO:0000256" key="5">
    <source>
        <dbReference type="ARBA" id="ARBA00022842"/>
    </source>
</evidence>
<proteinExistence type="inferred from homology"/>
<feature type="domain" description="Alpha-D-phosphohexomutase alpha/beta/alpha" evidence="13">
    <location>
        <begin position="320"/>
        <end position="438"/>
    </location>
</feature>
<evidence type="ECO:0000259" key="11">
    <source>
        <dbReference type="Pfam" id="PF02878"/>
    </source>
</evidence>
<dbReference type="CDD" id="cd05801">
    <property type="entry name" value="PGM_like3"/>
    <property type="match status" value="1"/>
</dbReference>
<evidence type="ECO:0000256" key="3">
    <source>
        <dbReference type="ARBA" id="ARBA00022553"/>
    </source>
</evidence>
<feature type="domain" description="Alpha-D-phosphohexomutase C-terminal" evidence="10">
    <location>
        <begin position="490"/>
        <end position="535"/>
    </location>
</feature>
<keyword evidence="3" id="KW-0597">Phosphoprotein</keyword>
<dbReference type="AlphaFoldDB" id="A0A7W2IUR2"/>
<dbReference type="Pfam" id="PF02878">
    <property type="entry name" value="PGM_PMM_I"/>
    <property type="match status" value="1"/>
</dbReference>
<sequence>MAMHPRAGQKAQQKDLHNIPALVSNYFLLQPEPSNPSHRVEFGTSGHRGTADKSSFNENHILAIAQAIAEVRAEQGTTGPLFVGKDTHALSEPAFSSVVEVLIANDIEVIVQENNGYTPTPGVSHAILTYNLAHHDKADGIVITPSHNPPQDGGIKYNPTHGGPAEDSLTKAIENRANALIAEELQGVQRMPLAQAKASPLFKQIDLVKPYIDDLVNVIDMQAIQKANLKLGVDPLGGSGIDYWRQIAKAYSLDLTLVSEAIDPTFQFMSLDKDGVVRMDCSSPYAMAGLLALKDDYDLAFGNDPDYDRHGIVTAKGLMNPNHFLAVCIDYLYRHRQGWGSDVAVGKTLVSSALIDRVVADLGRELCEVPVGFKWFVDGLYSGKFGFGGEESAGASFLRKDGTPWATDKDGIILCLLAAEITAVTGKNPQQYYEELAAKHGESQYNRIQAVANGPQKEVLKKLSPEMVAAETLAGDTITARLTHAPGNGAAIGGLKVTTENGWFAARPSGTEDIYKIYCESFKGEAHLKQIEAEAQEIVNQVFKDAGL</sequence>
<dbReference type="NCBIfam" id="TIGR01132">
    <property type="entry name" value="pgm"/>
    <property type="match status" value="1"/>
</dbReference>
<dbReference type="FunFam" id="3.40.120.10:FF:000008">
    <property type="entry name" value="Alpha-D-glucose phosphate-specific phosphoglucomutase"/>
    <property type="match status" value="1"/>
</dbReference>
<keyword evidence="6 14" id="KW-0413">Isomerase</keyword>
<dbReference type="Proteomes" id="UP000571701">
    <property type="component" value="Unassembled WGS sequence"/>
</dbReference>
<keyword evidence="4 8" id="KW-0479">Metal-binding</keyword>
<dbReference type="PROSITE" id="PS00710">
    <property type="entry name" value="PGM_PMM"/>
    <property type="match status" value="1"/>
</dbReference>
<comment type="cofactor">
    <cofactor evidence="1">
        <name>Mg(2+)</name>
        <dbReference type="ChEBI" id="CHEBI:18420"/>
    </cofactor>
</comment>
<dbReference type="Pfam" id="PF02880">
    <property type="entry name" value="PGM_PMM_III"/>
    <property type="match status" value="1"/>
</dbReference>
<gene>
    <name evidence="14" type="primary">pgm</name>
    <name evidence="14" type="ORF">H2O73_14875</name>
</gene>
<dbReference type="GO" id="GO:0008973">
    <property type="term" value="F:phosphopentomutase activity"/>
    <property type="evidence" value="ECO:0007669"/>
    <property type="project" value="TreeGrafter"/>
</dbReference>
<evidence type="ECO:0000256" key="6">
    <source>
        <dbReference type="ARBA" id="ARBA00023235"/>
    </source>
</evidence>
<dbReference type="Pfam" id="PF00408">
    <property type="entry name" value="PGM_PMM_IV"/>
    <property type="match status" value="1"/>
</dbReference>
<dbReference type="InterPro" id="IPR036900">
    <property type="entry name" value="A-D-PHexomutase_C_sf"/>
</dbReference>
<evidence type="ECO:0000256" key="1">
    <source>
        <dbReference type="ARBA" id="ARBA00001946"/>
    </source>
</evidence>
<dbReference type="Pfam" id="PF02879">
    <property type="entry name" value="PGM_PMM_II"/>
    <property type="match status" value="1"/>
</dbReference>
<keyword evidence="15" id="KW-1185">Reference proteome</keyword>
<dbReference type="InterPro" id="IPR005844">
    <property type="entry name" value="A-D-PHexomutase_a/b/a-I"/>
</dbReference>
<dbReference type="SUPFAM" id="SSF53738">
    <property type="entry name" value="Phosphoglucomutase, first 3 domains"/>
    <property type="match status" value="3"/>
</dbReference>